<name>A0A066XHU4_COLSU</name>
<dbReference type="AlphaFoldDB" id="A0A066XHU4"/>
<feature type="transmembrane region" description="Helical" evidence="8">
    <location>
        <begin position="147"/>
        <end position="177"/>
    </location>
</feature>
<sequence>MARAPGEKQVEKKIEDTGESSVPTRIPFWRKVIDQPGITPEVENHRYAGSGTEADPFLVHWIPNDPRDPMNLGKTVRWSLAVMVAWTTFAVSFLSSGYTAGIPEITKQFRVSEEIATLGVSFYVLGFAIGPLVWAPLSELYGRQLMFFISYGLLTAFTAGGAGANSIATVLVLRFFAGSFGSSPLSNSGGVITDIFPDSERGLAVCFFSAAPFLGPTLGPILGGFFVTANGWRWLMGLLTIISGVFWILGTAVVPETYAPYLLRRRAAELSKRTGKCYVSKSEHGKPKVTVGQNLMTALSRPRKEDALLRHLIQLK</sequence>
<dbReference type="HOGENOM" id="CLU_880031_0_0_1"/>
<dbReference type="GO" id="GO:0005886">
    <property type="term" value="C:plasma membrane"/>
    <property type="evidence" value="ECO:0007669"/>
    <property type="project" value="UniProtKB-SubCell"/>
</dbReference>
<evidence type="ECO:0000313" key="11">
    <source>
        <dbReference type="Proteomes" id="UP000027238"/>
    </source>
</evidence>
<keyword evidence="5 8" id="KW-1133">Transmembrane helix</keyword>
<keyword evidence="11" id="KW-1185">Reference proteome</keyword>
<evidence type="ECO:0000256" key="2">
    <source>
        <dbReference type="ARBA" id="ARBA00022448"/>
    </source>
</evidence>
<dbReference type="PROSITE" id="PS50850">
    <property type="entry name" value="MFS"/>
    <property type="match status" value="1"/>
</dbReference>
<dbReference type="OMA" id="IAINWIG"/>
<feature type="transmembrane region" description="Helical" evidence="8">
    <location>
        <begin position="202"/>
        <end position="227"/>
    </location>
</feature>
<evidence type="ECO:0000256" key="4">
    <source>
        <dbReference type="ARBA" id="ARBA00022692"/>
    </source>
</evidence>
<organism evidence="10 11">
    <name type="scientific">Colletotrichum sublineola</name>
    <name type="common">Sorghum anthracnose fungus</name>
    <dbReference type="NCBI Taxonomy" id="1173701"/>
    <lineage>
        <taxon>Eukaryota</taxon>
        <taxon>Fungi</taxon>
        <taxon>Dikarya</taxon>
        <taxon>Ascomycota</taxon>
        <taxon>Pezizomycotina</taxon>
        <taxon>Sordariomycetes</taxon>
        <taxon>Hypocreomycetidae</taxon>
        <taxon>Glomerellales</taxon>
        <taxon>Glomerellaceae</taxon>
        <taxon>Colletotrichum</taxon>
        <taxon>Colletotrichum graminicola species complex</taxon>
    </lineage>
</organism>
<dbReference type="InterPro" id="IPR036259">
    <property type="entry name" value="MFS_trans_sf"/>
</dbReference>
<dbReference type="GO" id="GO:0022857">
    <property type="term" value="F:transmembrane transporter activity"/>
    <property type="evidence" value="ECO:0007669"/>
    <property type="project" value="InterPro"/>
</dbReference>
<dbReference type="OrthoDB" id="446368at2759"/>
<dbReference type="EMBL" id="JMSE01000836">
    <property type="protein sequence ID" value="KDN67199.1"/>
    <property type="molecule type" value="Genomic_DNA"/>
</dbReference>
<dbReference type="STRING" id="1173701.A0A066XHU4"/>
<accession>A0A066XHU4</accession>
<evidence type="ECO:0000313" key="10">
    <source>
        <dbReference type="EMBL" id="KDN67199.1"/>
    </source>
</evidence>
<keyword evidence="4 8" id="KW-0812">Transmembrane</keyword>
<feature type="domain" description="Major facilitator superfamily (MFS) profile" evidence="9">
    <location>
        <begin position="80"/>
        <end position="316"/>
    </location>
</feature>
<comment type="caution">
    <text evidence="10">The sequence shown here is derived from an EMBL/GenBank/DDBJ whole genome shotgun (WGS) entry which is preliminary data.</text>
</comment>
<dbReference type="PANTHER" id="PTHR23502:SF186">
    <property type="entry name" value="MAJOR FACILITATOR SUPERFAMILY (MFS) PROFILE DOMAIN-CONTAINING PROTEIN"/>
    <property type="match status" value="1"/>
</dbReference>
<keyword evidence="3" id="KW-1003">Cell membrane</keyword>
<dbReference type="PANTHER" id="PTHR23502">
    <property type="entry name" value="MAJOR FACILITATOR SUPERFAMILY"/>
    <property type="match status" value="1"/>
</dbReference>
<keyword evidence="6 8" id="KW-0472">Membrane</keyword>
<comment type="similarity">
    <text evidence="7">Belongs to the major facilitator superfamily. DHA1 family. Polyamines/proton antiporter (TC 2.A.1.2.16) subfamily.</text>
</comment>
<dbReference type="InterPro" id="IPR020846">
    <property type="entry name" value="MFS_dom"/>
</dbReference>
<feature type="transmembrane region" description="Helical" evidence="8">
    <location>
        <begin position="76"/>
        <end position="95"/>
    </location>
</feature>
<dbReference type="Gene3D" id="1.20.1250.20">
    <property type="entry name" value="MFS general substrate transporter like domains"/>
    <property type="match status" value="1"/>
</dbReference>
<dbReference type="InterPro" id="IPR011701">
    <property type="entry name" value="MFS"/>
</dbReference>
<evidence type="ECO:0000256" key="7">
    <source>
        <dbReference type="ARBA" id="ARBA00038459"/>
    </source>
</evidence>
<evidence type="ECO:0000259" key="9">
    <source>
        <dbReference type="PROSITE" id="PS50850"/>
    </source>
</evidence>
<evidence type="ECO:0000256" key="1">
    <source>
        <dbReference type="ARBA" id="ARBA00004651"/>
    </source>
</evidence>
<gene>
    <name evidence="10" type="ORF">CSUB01_06825</name>
</gene>
<dbReference type="Pfam" id="PF07690">
    <property type="entry name" value="MFS_1"/>
    <property type="match status" value="1"/>
</dbReference>
<reference evidence="11" key="1">
    <citation type="journal article" date="2014" name="Genome Announc.">
        <title>Draft genome sequence of Colletotrichum sublineola, a destructive pathogen of cultivated sorghum.</title>
        <authorList>
            <person name="Baroncelli R."/>
            <person name="Sanz-Martin J.M."/>
            <person name="Rech G.E."/>
            <person name="Sukno S.A."/>
            <person name="Thon M.R."/>
        </authorList>
    </citation>
    <scope>NUCLEOTIDE SEQUENCE [LARGE SCALE GENOMIC DNA]</scope>
    <source>
        <strain evidence="11">TX430BB</strain>
    </source>
</reference>
<dbReference type="eggNOG" id="KOG0255">
    <property type="taxonomic scope" value="Eukaryota"/>
</dbReference>
<keyword evidence="2" id="KW-0813">Transport</keyword>
<evidence type="ECO:0000256" key="5">
    <source>
        <dbReference type="ARBA" id="ARBA00022989"/>
    </source>
</evidence>
<protein>
    <submittedName>
        <fullName evidence="10">Putative major facilitator superfamily transporter</fullName>
    </submittedName>
</protein>
<comment type="subcellular location">
    <subcellularLocation>
        <location evidence="1">Cell membrane</location>
        <topology evidence="1">Multi-pass membrane protein</topology>
    </subcellularLocation>
</comment>
<feature type="transmembrane region" description="Helical" evidence="8">
    <location>
        <begin position="234"/>
        <end position="254"/>
    </location>
</feature>
<proteinExistence type="inferred from homology"/>
<evidence type="ECO:0000256" key="6">
    <source>
        <dbReference type="ARBA" id="ARBA00023136"/>
    </source>
</evidence>
<dbReference type="SUPFAM" id="SSF103473">
    <property type="entry name" value="MFS general substrate transporter"/>
    <property type="match status" value="1"/>
</dbReference>
<dbReference type="Proteomes" id="UP000027238">
    <property type="component" value="Unassembled WGS sequence"/>
</dbReference>
<evidence type="ECO:0000256" key="8">
    <source>
        <dbReference type="SAM" id="Phobius"/>
    </source>
</evidence>
<feature type="transmembrane region" description="Helical" evidence="8">
    <location>
        <begin position="115"/>
        <end position="135"/>
    </location>
</feature>
<evidence type="ECO:0000256" key="3">
    <source>
        <dbReference type="ARBA" id="ARBA00022475"/>
    </source>
</evidence>